<comment type="catalytic activity">
    <reaction evidence="6 8">
        <text>choline + A = betaine aldehyde + AH2</text>
        <dbReference type="Rhea" id="RHEA:17433"/>
        <dbReference type="ChEBI" id="CHEBI:13193"/>
        <dbReference type="ChEBI" id="CHEBI:15354"/>
        <dbReference type="ChEBI" id="CHEBI:15710"/>
        <dbReference type="ChEBI" id="CHEBI:17499"/>
        <dbReference type="EC" id="1.1.99.1"/>
    </reaction>
</comment>
<dbReference type="PANTHER" id="PTHR11552">
    <property type="entry name" value="GLUCOSE-METHANOL-CHOLINE GMC OXIDOREDUCTASE"/>
    <property type="match status" value="1"/>
</dbReference>
<evidence type="ECO:0000259" key="10">
    <source>
        <dbReference type="PROSITE" id="PS00624"/>
    </source>
</evidence>
<comment type="similarity">
    <text evidence="2 6 7">Belongs to the GMC oxidoreductase family.</text>
</comment>
<dbReference type="AlphaFoldDB" id="A0A6J5C2V4"/>
<dbReference type="GO" id="GO:0016020">
    <property type="term" value="C:membrane"/>
    <property type="evidence" value="ECO:0007669"/>
    <property type="project" value="TreeGrafter"/>
</dbReference>
<accession>A0A6J5C2V4</accession>
<dbReference type="HAMAP" id="MF_00750">
    <property type="entry name" value="Choline_dehydrogen"/>
    <property type="match status" value="1"/>
</dbReference>
<evidence type="ECO:0000313" key="12">
    <source>
        <dbReference type="Proteomes" id="UP000494249"/>
    </source>
</evidence>
<dbReference type="Gene3D" id="3.30.560.10">
    <property type="entry name" value="Glucose Oxidase, domain 3"/>
    <property type="match status" value="1"/>
</dbReference>
<dbReference type="InterPro" id="IPR000172">
    <property type="entry name" value="GMC_OxRdtase_N"/>
</dbReference>
<dbReference type="PROSITE" id="PS00623">
    <property type="entry name" value="GMC_OXRED_1"/>
    <property type="match status" value="1"/>
</dbReference>
<keyword evidence="6" id="KW-0520">NAD</keyword>
<evidence type="ECO:0000313" key="11">
    <source>
        <dbReference type="EMBL" id="CAB3722033.1"/>
    </source>
</evidence>
<comment type="pathway">
    <text evidence="6 8">Amine and polyamine biosynthesis; betaine biosynthesis via choline pathway; betaine aldehyde from choline (cytochrome c reductase route): step 1/1.</text>
</comment>
<reference evidence="11 12" key="1">
    <citation type="submission" date="2020-04" db="EMBL/GenBank/DDBJ databases">
        <authorList>
            <person name="De Canck E."/>
        </authorList>
    </citation>
    <scope>NUCLEOTIDE SEQUENCE [LARGE SCALE GENOMIC DNA]</scope>
    <source>
        <strain evidence="11 12">LMG 22037</strain>
    </source>
</reference>
<dbReference type="Pfam" id="PF00732">
    <property type="entry name" value="GMC_oxred_N"/>
    <property type="match status" value="1"/>
</dbReference>
<dbReference type="NCBIfam" id="TIGR01810">
    <property type="entry name" value="betA"/>
    <property type="match status" value="1"/>
</dbReference>
<evidence type="ECO:0000256" key="3">
    <source>
        <dbReference type="ARBA" id="ARBA00022630"/>
    </source>
</evidence>
<dbReference type="SUPFAM" id="SSF51905">
    <property type="entry name" value="FAD/NAD(P)-binding domain"/>
    <property type="match status" value="1"/>
</dbReference>
<evidence type="ECO:0000256" key="7">
    <source>
        <dbReference type="RuleBase" id="RU003968"/>
    </source>
</evidence>
<gene>
    <name evidence="11" type="primary">betA_2</name>
    <name evidence="6" type="synonym">betA</name>
    <name evidence="11" type="ORF">LMG22037_04850</name>
</gene>
<organism evidence="11 12">
    <name type="scientific">Paraburkholderia phenoliruptrix</name>
    <dbReference type="NCBI Taxonomy" id="252970"/>
    <lineage>
        <taxon>Bacteria</taxon>
        <taxon>Pseudomonadati</taxon>
        <taxon>Pseudomonadota</taxon>
        <taxon>Betaproteobacteria</taxon>
        <taxon>Burkholderiales</taxon>
        <taxon>Burkholderiaceae</taxon>
        <taxon>Paraburkholderia</taxon>
    </lineage>
</organism>
<feature type="active site" description="Proton acceptor" evidence="6">
    <location>
        <position position="474"/>
    </location>
</feature>
<keyword evidence="5 6" id="KW-0560">Oxidoreductase</keyword>
<feature type="domain" description="Glucose-methanol-choline oxidoreductase N-terminal" evidence="10">
    <location>
        <begin position="260"/>
        <end position="274"/>
    </location>
</feature>
<comment type="catalytic activity">
    <reaction evidence="6">
        <text>betaine aldehyde + NAD(+) + H2O = glycine betaine + NADH + 2 H(+)</text>
        <dbReference type="Rhea" id="RHEA:15305"/>
        <dbReference type="ChEBI" id="CHEBI:15377"/>
        <dbReference type="ChEBI" id="CHEBI:15378"/>
        <dbReference type="ChEBI" id="CHEBI:15710"/>
        <dbReference type="ChEBI" id="CHEBI:17750"/>
        <dbReference type="ChEBI" id="CHEBI:57540"/>
        <dbReference type="ChEBI" id="CHEBI:57945"/>
        <dbReference type="EC" id="1.2.1.8"/>
    </reaction>
</comment>
<evidence type="ECO:0000256" key="8">
    <source>
        <dbReference type="RuleBase" id="RU003969"/>
    </source>
</evidence>
<dbReference type="Proteomes" id="UP000494249">
    <property type="component" value="Unassembled WGS sequence"/>
</dbReference>
<dbReference type="GO" id="GO:0008802">
    <property type="term" value="F:betaine-aldehyde dehydrogenase (NAD+) activity"/>
    <property type="evidence" value="ECO:0007669"/>
    <property type="project" value="UniProtKB-EC"/>
</dbReference>
<dbReference type="Gene3D" id="3.50.50.60">
    <property type="entry name" value="FAD/NAD(P)-binding domain"/>
    <property type="match status" value="1"/>
</dbReference>
<dbReference type="InterPro" id="IPR012132">
    <property type="entry name" value="GMC_OxRdtase"/>
</dbReference>
<comment type="function">
    <text evidence="6">Involved in the biosynthesis of the osmoprotectant glycine betaine. Catalyzes the oxidation of choline to betaine aldehyde and betaine aldehyde to glycine betaine at the same rate.</text>
</comment>
<dbReference type="Pfam" id="PF05199">
    <property type="entry name" value="GMC_oxred_C"/>
    <property type="match status" value="1"/>
</dbReference>
<evidence type="ECO:0000256" key="4">
    <source>
        <dbReference type="ARBA" id="ARBA00022827"/>
    </source>
</evidence>
<comment type="cofactor">
    <cofactor evidence="1 6">
        <name>FAD</name>
        <dbReference type="ChEBI" id="CHEBI:57692"/>
    </cofactor>
</comment>
<evidence type="ECO:0000256" key="1">
    <source>
        <dbReference type="ARBA" id="ARBA00001974"/>
    </source>
</evidence>
<proteinExistence type="inferred from homology"/>
<dbReference type="PANTHER" id="PTHR11552:SF147">
    <property type="entry name" value="CHOLINE DEHYDROGENASE, MITOCHONDRIAL"/>
    <property type="match status" value="1"/>
</dbReference>
<name>A0A6J5C2V4_9BURK</name>
<sequence>MSSNEYDYIIVGAGSAGNVLASRLTEDADVTVLLLEAGGPDYRFDFRTQMPAALAYPLQGRRYNWAYETDPEPHMNNRRMECGRGKGLGGSSLINGMCYIRGNALDYDGWAERPGLENWTYLDCLPYFRKAETRDVGPNAYHGGDGPVHVTTSKPGNNPLFAAMVEAGVQAGFPRTDDLNGYQQEGFGPMDRTVTANGRRASTARGYLDRAKGRANLTIVTHALSDRVLFSGKRAVGVAYLHGGATVNAHARREVLVCSGAIASPQLLQRSGVGRSTWLRELDIPLVHDLPGVGENLQDHLEMYIQYECKEPVSLYPALQWWNQPAIGLEWMLNGTGIGASNQFEAGGFIRTRDDDLWPNIQYHFLPVAINYNGSNAIKMHGFQAHVGSMRSPSRGRVKLTSRDPAAHPSILFNYMADLLDWREFRDGIRITREIMRQPALDRYRGRELNPGAELTTDAQLDTFVRARAETAFHPSCSCKMGYDDMAVVDNEGRVHGMQGLRVVDASIMPRITTGNLNAPTIMLAEKIADRIRQRTPLARVETPYFVAHGAPSRKRERATV</sequence>
<feature type="binding site" evidence="6">
    <location>
        <begin position="7"/>
        <end position="36"/>
    </location>
    <ligand>
        <name>FAD</name>
        <dbReference type="ChEBI" id="CHEBI:57692"/>
    </ligand>
</feature>
<dbReference type="GO" id="GO:0019285">
    <property type="term" value="P:glycine betaine biosynthetic process from choline"/>
    <property type="evidence" value="ECO:0007669"/>
    <property type="project" value="UniProtKB-UniRule"/>
</dbReference>
<dbReference type="EC" id="1.1.99.1" evidence="6"/>
<evidence type="ECO:0000256" key="2">
    <source>
        <dbReference type="ARBA" id="ARBA00010790"/>
    </source>
</evidence>
<evidence type="ECO:0000259" key="9">
    <source>
        <dbReference type="PROSITE" id="PS00623"/>
    </source>
</evidence>
<keyword evidence="4 6" id="KW-0274">FAD</keyword>
<dbReference type="InterPro" id="IPR011533">
    <property type="entry name" value="BetA"/>
</dbReference>
<dbReference type="InterPro" id="IPR036188">
    <property type="entry name" value="FAD/NAD-bd_sf"/>
</dbReference>
<dbReference type="UniPathway" id="UPA00529">
    <property type="reaction ID" value="UER00385"/>
</dbReference>
<dbReference type="PROSITE" id="PS00624">
    <property type="entry name" value="GMC_OXRED_2"/>
    <property type="match status" value="1"/>
</dbReference>
<protein>
    <recommendedName>
        <fullName evidence="6">Oxygen-dependent choline dehydrogenase</fullName>
        <shortName evidence="6">CDH</shortName>
        <shortName evidence="6">CHD</shortName>
        <ecNumber evidence="6">1.1.99.1</ecNumber>
    </recommendedName>
    <alternativeName>
        <fullName evidence="6">Betaine aldehyde dehydrogenase</fullName>
        <shortName evidence="6">BADH</shortName>
        <ecNumber evidence="6">1.2.1.8</ecNumber>
    </alternativeName>
</protein>
<dbReference type="GO" id="GO:0050660">
    <property type="term" value="F:flavin adenine dinucleotide binding"/>
    <property type="evidence" value="ECO:0007669"/>
    <property type="project" value="InterPro"/>
</dbReference>
<dbReference type="EMBL" id="CADIKB010000030">
    <property type="protein sequence ID" value="CAB3722033.1"/>
    <property type="molecule type" value="Genomic_DNA"/>
</dbReference>
<dbReference type="NCBIfam" id="NF002550">
    <property type="entry name" value="PRK02106.1"/>
    <property type="match status" value="1"/>
</dbReference>
<feature type="domain" description="Glucose-methanol-choline oxidoreductase N-terminal" evidence="9">
    <location>
        <begin position="85"/>
        <end position="108"/>
    </location>
</feature>
<dbReference type="GO" id="GO:0008812">
    <property type="term" value="F:choline dehydrogenase activity"/>
    <property type="evidence" value="ECO:0007669"/>
    <property type="project" value="UniProtKB-UniRule"/>
</dbReference>
<evidence type="ECO:0000256" key="6">
    <source>
        <dbReference type="HAMAP-Rule" id="MF_00750"/>
    </source>
</evidence>
<dbReference type="SUPFAM" id="SSF54373">
    <property type="entry name" value="FAD-linked reductases, C-terminal domain"/>
    <property type="match status" value="1"/>
</dbReference>
<dbReference type="EC" id="1.2.1.8" evidence="6"/>
<dbReference type="RefSeq" id="WP_035481013.1">
    <property type="nucleotide sequence ID" value="NZ_CADFGL010000028.1"/>
</dbReference>
<dbReference type="PIRSF" id="PIRSF000137">
    <property type="entry name" value="Alcohol_oxidase"/>
    <property type="match status" value="1"/>
</dbReference>
<dbReference type="InterPro" id="IPR007867">
    <property type="entry name" value="GMC_OxRtase_C"/>
</dbReference>
<evidence type="ECO:0000256" key="5">
    <source>
        <dbReference type="ARBA" id="ARBA00023002"/>
    </source>
</evidence>
<keyword evidence="3 6" id="KW-0285">Flavoprotein</keyword>